<dbReference type="EMBL" id="JAKKPZ010000297">
    <property type="protein sequence ID" value="KAI1696947.1"/>
    <property type="molecule type" value="Genomic_DNA"/>
</dbReference>
<comment type="caution">
    <text evidence="2">The sequence shown here is derived from an EMBL/GenBank/DDBJ whole genome shotgun (WGS) entry which is preliminary data.</text>
</comment>
<feature type="compositionally biased region" description="Polar residues" evidence="1">
    <location>
        <begin position="98"/>
        <end position="108"/>
    </location>
</feature>
<evidence type="ECO:0000313" key="3">
    <source>
        <dbReference type="Proteomes" id="UP001201812"/>
    </source>
</evidence>
<accession>A0AAD4QUL8</accession>
<evidence type="ECO:0000256" key="1">
    <source>
        <dbReference type="SAM" id="MobiDB-lite"/>
    </source>
</evidence>
<feature type="region of interest" description="Disordered" evidence="1">
    <location>
        <begin position="98"/>
        <end position="138"/>
    </location>
</feature>
<evidence type="ECO:0000313" key="2">
    <source>
        <dbReference type="EMBL" id="KAI1696947.1"/>
    </source>
</evidence>
<dbReference type="Proteomes" id="UP001201812">
    <property type="component" value="Unassembled WGS sequence"/>
</dbReference>
<proteinExistence type="predicted"/>
<gene>
    <name evidence="2" type="ORF">DdX_18794</name>
</gene>
<sequence length="155" mass="17747">MKGLAGEQAKRGKKGVDPNQIQFIENWMRTNNMLAQSYVMLAVFVAQGDGEVPKAYISVHERGHQVTTLQHVDPNSEGLMYPLLNIYGEHRWHFGRTMNSEQSQQNGKKNSENLLHPEQVTRVESTSPSTAEDEHLTDSLRPCNCRRRNRRQFQG</sequence>
<keyword evidence="3" id="KW-1185">Reference proteome</keyword>
<dbReference type="AlphaFoldDB" id="A0AAD4QUL8"/>
<organism evidence="2 3">
    <name type="scientific">Ditylenchus destructor</name>
    <dbReference type="NCBI Taxonomy" id="166010"/>
    <lineage>
        <taxon>Eukaryota</taxon>
        <taxon>Metazoa</taxon>
        <taxon>Ecdysozoa</taxon>
        <taxon>Nematoda</taxon>
        <taxon>Chromadorea</taxon>
        <taxon>Rhabditida</taxon>
        <taxon>Tylenchina</taxon>
        <taxon>Tylenchomorpha</taxon>
        <taxon>Sphaerularioidea</taxon>
        <taxon>Anguinidae</taxon>
        <taxon>Anguininae</taxon>
        <taxon>Ditylenchus</taxon>
    </lineage>
</organism>
<reference evidence="2" key="1">
    <citation type="submission" date="2022-01" db="EMBL/GenBank/DDBJ databases">
        <title>Genome Sequence Resource for Two Populations of Ditylenchus destructor, the Migratory Endoparasitic Phytonematode.</title>
        <authorList>
            <person name="Zhang H."/>
            <person name="Lin R."/>
            <person name="Xie B."/>
        </authorList>
    </citation>
    <scope>NUCLEOTIDE SEQUENCE</scope>
    <source>
        <strain evidence="2">BazhouSP</strain>
    </source>
</reference>
<protein>
    <submittedName>
        <fullName evidence="2">Uncharacterized protein</fullName>
    </submittedName>
</protein>
<name>A0AAD4QUL8_9BILA</name>